<comment type="caution">
    <text evidence="7">The sequence shown here is derived from an EMBL/GenBank/DDBJ whole genome shotgun (WGS) entry which is preliminary data.</text>
</comment>
<feature type="binding site" evidence="4">
    <location>
        <begin position="261"/>
        <end position="265"/>
    </location>
    <ligand>
        <name>ATP</name>
        <dbReference type="ChEBI" id="CHEBI:30616"/>
    </ligand>
</feature>
<name>A0A1Y1JPJ0_PLAGO</name>
<keyword evidence="4" id="KW-0547">Nucleotide-binding</keyword>
<gene>
    <name evidence="7" type="ORF">PGO_123410</name>
</gene>
<feature type="signal peptide" evidence="6">
    <location>
        <begin position="1"/>
        <end position="32"/>
    </location>
</feature>
<evidence type="ECO:0000256" key="6">
    <source>
        <dbReference type="SAM" id="SignalP"/>
    </source>
</evidence>
<evidence type="ECO:0000256" key="5">
    <source>
        <dbReference type="SAM" id="MobiDB-lite"/>
    </source>
</evidence>
<dbReference type="InterPro" id="IPR000407">
    <property type="entry name" value="GDA1_CD39_NTPase"/>
</dbReference>
<dbReference type="OMA" id="NLFNYKH"/>
<accession>A0A1Y1JPJ0</accession>
<evidence type="ECO:0000256" key="4">
    <source>
        <dbReference type="PIRSR" id="PIRSR600407-2"/>
    </source>
</evidence>
<keyword evidence="6" id="KW-0732">Signal</keyword>
<comment type="similarity">
    <text evidence="1">Belongs to the GDA1/CD39 NTPase family.</text>
</comment>
<proteinExistence type="inferred from homology"/>
<dbReference type="Pfam" id="PF01150">
    <property type="entry name" value="GDA1_CD39"/>
    <property type="match status" value="1"/>
</dbReference>
<evidence type="ECO:0000313" key="7">
    <source>
        <dbReference type="EMBL" id="GAW82343.1"/>
    </source>
</evidence>
<keyword evidence="4" id="KW-0067">ATP-binding</keyword>
<dbReference type="PANTHER" id="PTHR11782">
    <property type="entry name" value="ADENOSINE/GUANOSINE DIPHOSPHATASE"/>
    <property type="match status" value="1"/>
</dbReference>
<keyword evidence="2" id="KW-0378">Hydrolase</keyword>
<dbReference type="Gene3D" id="3.30.420.40">
    <property type="match status" value="1"/>
</dbReference>
<reference evidence="8" key="1">
    <citation type="submission" date="2017-04" db="EMBL/GenBank/DDBJ databases">
        <title>Plasmodium gonderi genome.</title>
        <authorList>
            <person name="Arisue N."/>
            <person name="Honma H."/>
            <person name="Kawai S."/>
            <person name="Tougan T."/>
            <person name="Tanabe K."/>
            <person name="Horii T."/>
        </authorList>
    </citation>
    <scope>NUCLEOTIDE SEQUENCE [LARGE SCALE GENOMIC DNA]</scope>
    <source>
        <strain evidence="8">ATCC 30045</strain>
    </source>
</reference>
<evidence type="ECO:0000256" key="1">
    <source>
        <dbReference type="ARBA" id="ARBA00009283"/>
    </source>
</evidence>
<organism evidence="7 8">
    <name type="scientific">Plasmodium gonderi</name>
    <dbReference type="NCBI Taxonomy" id="77519"/>
    <lineage>
        <taxon>Eukaryota</taxon>
        <taxon>Sar</taxon>
        <taxon>Alveolata</taxon>
        <taxon>Apicomplexa</taxon>
        <taxon>Aconoidasida</taxon>
        <taxon>Haemosporida</taxon>
        <taxon>Plasmodiidae</taxon>
        <taxon>Plasmodium</taxon>
        <taxon>Plasmodium (Plasmodium)</taxon>
    </lineage>
</organism>
<dbReference type="OrthoDB" id="6372431at2759"/>
<dbReference type="Gene3D" id="3.30.420.150">
    <property type="entry name" value="Exopolyphosphatase. Domain 2"/>
    <property type="match status" value="1"/>
</dbReference>
<dbReference type="GeneID" id="39749080"/>
<dbReference type="CDD" id="cd24003">
    <property type="entry name" value="ASKHA_NBD_GDA1_CD39_NTPase"/>
    <property type="match status" value="1"/>
</dbReference>
<feature type="active site" description="Proton acceptor" evidence="3">
    <location>
        <position position="187"/>
    </location>
</feature>
<protein>
    <submittedName>
        <fullName evidence="7">Nucleoside-diphosphatase mig-23</fullName>
    </submittedName>
</protein>
<keyword evidence="8" id="KW-1185">Reference proteome</keyword>
<feature type="region of interest" description="Disordered" evidence="5">
    <location>
        <begin position="347"/>
        <end position="370"/>
    </location>
</feature>
<dbReference type="EMBL" id="BDQF01000013">
    <property type="protein sequence ID" value="GAW82343.1"/>
    <property type="molecule type" value="Genomic_DNA"/>
</dbReference>
<dbReference type="PANTHER" id="PTHR11782:SF127">
    <property type="entry name" value="NTPASE, ISOFORM F"/>
    <property type="match status" value="1"/>
</dbReference>
<dbReference type="RefSeq" id="XP_028544932.1">
    <property type="nucleotide sequence ID" value="XM_028689131.1"/>
</dbReference>
<feature type="chain" id="PRO_5013254178" evidence="6">
    <location>
        <begin position="33"/>
        <end position="581"/>
    </location>
</feature>
<dbReference type="AlphaFoldDB" id="A0A1Y1JPJ0"/>
<evidence type="ECO:0000256" key="3">
    <source>
        <dbReference type="PIRSR" id="PIRSR600407-1"/>
    </source>
</evidence>
<dbReference type="Proteomes" id="UP000195521">
    <property type="component" value="Unassembled WGS sequence"/>
</dbReference>
<evidence type="ECO:0000256" key="2">
    <source>
        <dbReference type="ARBA" id="ARBA00022801"/>
    </source>
</evidence>
<evidence type="ECO:0000313" key="8">
    <source>
        <dbReference type="Proteomes" id="UP000195521"/>
    </source>
</evidence>
<dbReference type="GO" id="GO:0005524">
    <property type="term" value="F:ATP binding"/>
    <property type="evidence" value="ECO:0007669"/>
    <property type="project" value="UniProtKB-KW"/>
</dbReference>
<dbReference type="GO" id="GO:0016787">
    <property type="term" value="F:hydrolase activity"/>
    <property type="evidence" value="ECO:0007669"/>
    <property type="project" value="UniProtKB-KW"/>
</dbReference>
<sequence>MKNGKGPRKKPFRRIMLLCAIITYLCIRVNVGKTSNTNKIDNGNDNNIQNDIYKSVVIDAGSTGTRVHIYNYKIVNHEKDISIYIPSTSYRTTPGLVYLLNNYFTNDEKEPFYEYFKNIKEFLHEHITERERSNTPILVRASGGFRLLSITESENYINFIKKYLLTNFKEFLLIDELLIKVLSGKEEAILSFVSIYALLEIFKPNPLIFANEQEEYNEMSNGTNSEHAQMNNDSEKTVKLTNGIISSKGNHDSIGVLELGGATAQIVIKIPLSKMNDDVKNLFNYKHKENINKSVIEENYKNKNIVKIHLLGNDLYLYCKSYLVLGRQNAMKTYLHYIIHKHNEEDQVREAHETDKKAYGRGENQKHEKKNQMDLPKFIPVACFPKNFKFYVNNLYETSIEEELHEYDGKSQVSEKDYIAVGTGNIDLCRTQVQTILKYALIDNLPFKLKKFIKLYAIENFHHFAIDILNIPESFNPISLNSNVYLEKAKQICPLTIDEIVKMVRPGSNIEKAQTSCFGLIFIYEFMRHILKIDTPIMFHSTNYINKISITWTIAVLLMELPRHLHLIKKQEKEPYQNDEL</sequence>